<gene>
    <name evidence="2" type="ORF">KIN20_014044</name>
</gene>
<reference evidence="2" key="1">
    <citation type="submission" date="2021-06" db="EMBL/GenBank/DDBJ databases">
        <title>Parelaphostrongylus tenuis whole genome reference sequence.</title>
        <authorList>
            <person name="Garwood T.J."/>
            <person name="Larsen P.A."/>
            <person name="Fountain-Jones N.M."/>
            <person name="Garbe J.R."/>
            <person name="Macchietto M.G."/>
            <person name="Kania S.A."/>
            <person name="Gerhold R.W."/>
            <person name="Richards J.E."/>
            <person name="Wolf T.M."/>
        </authorList>
    </citation>
    <scope>NUCLEOTIDE SEQUENCE</scope>
    <source>
        <strain evidence="2">MNPRO001-30</strain>
        <tissue evidence="2">Meninges</tissue>
    </source>
</reference>
<organism evidence="2 3">
    <name type="scientific">Parelaphostrongylus tenuis</name>
    <name type="common">Meningeal worm</name>
    <dbReference type="NCBI Taxonomy" id="148309"/>
    <lineage>
        <taxon>Eukaryota</taxon>
        <taxon>Metazoa</taxon>
        <taxon>Ecdysozoa</taxon>
        <taxon>Nematoda</taxon>
        <taxon>Chromadorea</taxon>
        <taxon>Rhabditida</taxon>
        <taxon>Rhabditina</taxon>
        <taxon>Rhabditomorpha</taxon>
        <taxon>Strongyloidea</taxon>
        <taxon>Metastrongylidae</taxon>
        <taxon>Parelaphostrongylus</taxon>
    </lineage>
</organism>
<comment type="caution">
    <text evidence="2">The sequence shown here is derived from an EMBL/GenBank/DDBJ whole genome shotgun (WGS) entry which is preliminary data.</text>
</comment>
<name>A0AAD5MYY3_PARTN</name>
<accession>A0AAD5MYY3</accession>
<dbReference type="EMBL" id="JAHQIW010002789">
    <property type="protein sequence ID" value="KAJ1356344.1"/>
    <property type="molecule type" value="Genomic_DNA"/>
</dbReference>
<dbReference type="AlphaFoldDB" id="A0AAD5MYY3"/>
<feature type="region of interest" description="Disordered" evidence="1">
    <location>
        <begin position="20"/>
        <end position="51"/>
    </location>
</feature>
<sequence length="51" mass="5969">MYPGHCRWRTPVDDMVAQRQGRWRCRSNQDKPKSSTLSQSVQDDSTTTELK</sequence>
<dbReference type="Proteomes" id="UP001196413">
    <property type="component" value="Unassembled WGS sequence"/>
</dbReference>
<protein>
    <submittedName>
        <fullName evidence="2">Uncharacterized protein</fullName>
    </submittedName>
</protein>
<evidence type="ECO:0000313" key="2">
    <source>
        <dbReference type="EMBL" id="KAJ1356344.1"/>
    </source>
</evidence>
<keyword evidence="3" id="KW-1185">Reference proteome</keyword>
<evidence type="ECO:0000256" key="1">
    <source>
        <dbReference type="SAM" id="MobiDB-lite"/>
    </source>
</evidence>
<feature type="compositionally biased region" description="Polar residues" evidence="1">
    <location>
        <begin position="34"/>
        <end position="51"/>
    </location>
</feature>
<proteinExistence type="predicted"/>
<evidence type="ECO:0000313" key="3">
    <source>
        <dbReference type="Proteomes" id="UP001196413"/>
    </source>
</evidence>